<dbReference type="Proteomes" id="UP000029052">
    <property type="component" value="Unassembled WGS sequence"/>
</dbReference>
<feature type="domain" description="Serine aminopeptidase S33" evidence="1">
    <location>
        <begin position="36"/>
        <end position="151"/>
    </location>
</feature>
<proteinExistence type="predicted"/>
<dbReference type="GO" id="GO:0052689">
    <property type="term" value="F:carboxylic ester hydrolase activity"/>
    <property type="evidence" value="ECO:0007669"/>
    <property type="project" value="TreeGrafter"/>
</dbReference>
<dbReference type="SUPFAM" id="SSF53474">
    <property type="entry name" value="alpha/beta-Hydrolases"/>
    <property type="match status" value="1"/>
</dbReference>
<sequence length="264" mass="29076">MTFQVEDLNIEREGVALHTRITRPEMNGTTGRKYPAVIMMHGFLGNLGYEPDSLFAELSDKLVAEGFITVRFDFDGRGESGGERNGFDAYREIEDAMAVLEYVRNLDEVDEISLLGHSFGGVIAGMTAGLYADVIHTLVLMAPAATAKTDAQAGHVQNAQFDPEHVSERLVIPGRDATISGRFPRVVRMLPIYETTSAFEGQTLCVQGRDDAVVSPHASEEYAKVMPHCEASFYNDLGHTFIGKDRGEALEEIAQFLIAHYTVE</sequence>
<dbReference type="EMBL" id="JGZB01000003">
    <property type="protein sequence ID" value="KFI68821.1"/>
    <property type="molecule type" value="Genomic_DNA"/>
</dbReference>
<dbReference type="AlphaFoldDB" id="A0A087BCS1"/>
<reference evidence="2 3" key="1">
    <citation type="submission" date="2014-03" db="EMBL/GenBank/DDBJ databases">
        <title>Genomics of Bifidobacteria.</title>
        <authorList>
            <person name="Ventura M."/>
            <person name="Milani C."/>
            <person name="Lugli G.A."/>
        </authorList>
    </citation>
    <scope>NUCLEOTIDE SEQUENCE [LARGE SCALE GENOMIC DNA]</scope>
    <source>
        <strain evidence="2 3">LMG 11591</strain>
    </source>
</reference>
<dbReference type="STRING" id="1692.BMAGN_0694"/>
<protein>
    <submittedName>
        <fullName evidence="2">Alpha/beta hydrolase</fullName>
    </submittedName>
</protein>
<evidence type="ECO:0000259" key="1">
    <source>
        <dbReference type="Pfam" id="PF12146"/>
    </source>
</evidence>
<dbReference type="InterPro" id="IPR029058">
    <property type="entry name" value="AB_hydrolase_fold"/>
</dbReference>
<gene>
    <name evidence="2" type="ORF">BMAGN_0694</name>
</gene>
<dbReference type="PANTHER" id="PTHR43265:SF1">
    <property type="entry name" value="ESTERASE ESTD"/>
    <property type="match status" value="1"/>
</dbReference>
<dbReference type="eggNOG" id="COG1073">
    <property type="taxonomic scope" value="Bacteria"/>
</dbReference>
<name>A0A087BCS1_9BIFI</name>
<dbReference type="InterPro" id="IPR053145">
    <property type="entry name" value="AB_hydrolase_Est10"/>
</dbReference>
<dbReference type="Gene3D" id="3.40.50.1820">
    <property type="entry name" value="alpha/beta hydrolase"/>
    <property type="match status" value="1"/>
</dbReference>
<evidence type="ECO:0000313" key="2">
    <source>
        <dbReference type="EMBL" id="KFI68821.1"/>
    </source>
</evidence>
<evidence type="ECO:0000313" key="3">
    <source>
        <dbReference type="Proteomes" id="UP000029052"/>
    </source>
</evidence>
<dbReference type="Pfam" id="PF12146">
    <property type="entry name" value="Hydrolase_4"/>
    <property type="match status" value="1"/>
</dbReference>
<keyword evidence="2" id="KW-0378">Hydrolase</keyword>
<dbReference type="InterPro" id="IPR022742">
    <property type="entry name" value="Hydrolase_4"/>
</dbReference>
<organism evidence="2 3">
    <name type="scientific">Bifidobacterium magnum</name>
    <dbReference type="NCBI Taxonomy" id="1692"/>
    <lineage>
        <taxon>Bacteria</taxon>
        <taxon>Bacillati</taxon>
        <taxon>Actinomycetota</taxon>
        <taxon>Actinomycetes</taxon>
        <taxon>Bifidobacteriales</taxon>
        <taxon>Bifidobacteriaceae</taxon>
        <taxon>Bifidobacterium</taxon>
    </lineage>
</organism>
<accession>A0A087BCS1</accession>
<dbReference type="PANTHER" id="PTHR43265">
    <property type="entry name" value="ESTERASE ESTD"/>
    <property type="match status" value="1"/>
</dbReference>
<dbReference type="RefSeq" id="WP_022859287.1">
    <property type="nucleotide sequence ID" value="NZ_JGZB01000003.1"/>
</dbReference>
<keyword evidence="3" id="KW-1185">Reference proteome</keyword>
<comment type="caution">
    <text evidence="2">The sequence shown here is derived from an EMBL/GenBank/DDBJ whole genome shotgun (WGS) entry which is preliminary data.</text>
</comment>